<evidence type="ECO:0000313" key="5">
    <source>
        <dbReference type="EMBL" id="ATL66301.1"/>
    </source>
</evidence>
<dbReference type="GO" id="GO:0020037">
    <property type="term" value="F:heme binding"/>
    <property type="evidence" value="ECO:0007669"/>
    <property type="project" value="InterPro"/>
</dbReference>
<keyword evidence="3 4" id="KW-0349">Heme</keyword>
<keyword evidence="3 4" id="KW-0479">Metal-binding</keyword>
<protein>
    <submittedName>
        <fullName evidence="5">Cytochrome P450</fullName>
    </submittedName>
</protein>
<comment type="similarity">
    <text evidence="2 4">Belongs to the cytochrome P450 family.</text>
</comment>
<dbReference type="AlphaFoldDB" id="A0A291RFC9"/>
<name>A0A291RFC9_9NOCA</name>
<evidence type="ECO:0000256" key="4">
    <source>
        <dbReference type="RuleBase" id="RU000461"/>
    </source>
</evidence>
<dbReference type="KEGG" id="ntp:CRH09_08885"/>
<dbReference type="InterPro" id="IPR017972">
    <property type="entry name" value="Cyt_P450_CS"/>
</dbReference>
<dbReference type="InterPro" id="IPR001128">
    <property type="entry name" value="Cyt_P450"/>
</dbReference>
<dbReference type="InterPro" id="IPR002401">
    <property type="entry name" value="Cyt_P450_E_grp-I"/>
</dbReference>
<dbReference type="Pfam" id="PF00067">
    <property type="entry name" value="p450"/>
    <property type="match status" value="1"/>
</dbReference>
<dbReference type="GeneID" id="88357521"/>
<keyword evidence="3 4" id="KW-0408">Iron</keyword>
<gene>
    <name evidence="5" type="ORF">CRH09_08885</name>
</gene>
<dbReference type="GO" id="GO:0016705">
    <property type="term" value="F:oxidoreductase activity, acting on paired donors, with incorporation or reduction of molecular oxygen"/>
    <property type="evidence" value="ECO:0007669"/>
    <property type="project" value="InterPro"/>
</dbReference>
<dbReference type="PANTHER" id="PTHR24305">
    <property type="entry name" value="CYTOCHROME P450"/>
    <property type="match status" value="1"/>
</dbReference>
<sequence>MSLRTIPFATGAVPGLGHLIPLLRDPFGFLTGLSEQGDLVRIRVGPATLVVVCDPELTRQVQREDGTFDKGGPISEWNRRLLGDGLFTCPHAIHRSQRRQLQPVFHRDHISGYMDEVVARIAELTGSWRDGQILDVASETRKLTSSVVVSTLFSGALPPGVVQQALRDGDEFLNTPVQLLTLSEFKLPVLHNRRRRQAQERLRQVSTVAVREYHAREHGREDLLSTLIAGGDGVSAEWISDNLLTFFLAGAETTSLALAWALHHLTQAPDVAERLRAEVDEVLADHAVGPADLPRLSMAKRVISETLRLRPPGWVASRSVTAETRLGGHVLPAGTSVVISPYLIHRRADLYPDPERFDPDRWLQARTSATTSFIPFGSGARKCIADNFALAEAALALAGITRQWRLDPAPGTRVHAVPAGTLRTRGLLMRATAR</sequence>
<dbReference type="PRINTS" id="PR00385">
    <property type="entry name" value="P450"/>
</dbReference>
<dbReference type="GO" id="GO:0005506">
    <property type="term" value="F:iron ion binding"/>
    <property type="evidence" value="ECO:0007669"/>
    <property type="project" value="InterPro"/>
</dbReference>
<reference evidence="5 6" key="1">
    <citation type="submission" date="2017-10" db="EMBL/GenBank/DDBJ databases">
        <title>Comparative genomics between pathogenic Norcardia.</title>
        <authorList>
            <person name="Zeng L."/>
        </authorList>
    </citation>
    <scope>NUCLEOTIDE SEQUENCE [LARGE SCALE GENOMIC DNA]</scope>
    <source>
        <strain evidence="5 6">NC_YFY_NT001</strain>
    </source>
</reference>
<evidence type="ECO:0000256" key="3">
    <source>
        <dbReference type="PIRSR" id="PIRSR602401-1"/>
    </source>
</evidence>
<dbReference type="RefSeq" id="WP_098693502.1">
    <property type="nucleotide sequence ID" value="NZ_CP023778.1"/>
</dbReference>
<feature type="binding site" description="axial binding residue" evidence="3">
    <location>
        <position position="383"/>
    </location>
    <ligand>
        <name>heme</name>
        <dbReference type="ChEBI" id="CHEBI:30413"/>
    </ligand>
    <ligandPart>
        <name>Fe</name>
        <dbReference type="ChEBI" id="CHEBI:18248"/>
    </ligandPart>
</feature>
<proteinExistence type="inferred from homology"/>
<dbReference type="PROSITE" id="PS00086">
    <property type="entry name" value="CYTOCHROME_P450"/>
    <property type="match status" value="1"/>
</dbReference>
<dbReference type="Proteomes" id="UP000221961">
    <property type="component" value="Chromosome"/>
</dbReference>
<dbReference type="PANTHER" id="PTHR24305:SF166">
    <property type="entry name" value="CYTOCHROME P450 12A4, MITOCHONDRIAL-RELATED"/>
    <property type="match status" value="1"/>
</dbReference>
<dbReference type="PRINTS" id="PR00463">
    <property type="entry name" value="EP450I"/>
</dbReference>
<dbReference type="InterPro" id="IPR050121">
    <property type="entry name" value="Cytochrome_P450_monoxygenase"/>
</dbReference>
<evidence type="ECO:0000256" key="1">
    <source>
        <dbReference type="ARBA" id="ARBA00001971"/>
    </source>
</evidence>
<evidence type="ECO:0000313" key="6">
    <source>
        <dbReference type="Proteomes" id="UP000221961"/>
    </source>
</evidence>
<keyword evidence="4" id="KW-0503">Monooxygenase</keyword>
<dbReference type="EMBL" id="CP023778">
    <property type="protein sequence ID" value="ATL66301.1"/>
    <property type="molecule type" value="Genomic_DNA"/>
</dbReference>
<organism evidence="5 6">
    <name type="scientific">Nocardia terpenica</name>
    <dbReference type="NCBI Taxonomy" id="455432"/>
    <lineage>
        <taxon>Bacteria</taxon>
        <taxon>Bacillati</taxon>
        <taxon>Actinomycetota</taxon>
        <taxon>Actinomycetes</taxon>
        <taxon>Mycobacteriales</taxon>
        <taxon>Nocardiaceae</taxon>
        <taxon>Nocardia</taxon>
    </lineage>
</organism>
<comment type="cofactor">
    <cofactor evidence="1 3">
        <name>heme</name>
        <dbReference type="ChEBI" id="CHEBI:30413"/>
    </cofactor>
</comment>
<dbReference type="SUPFAM" id="SSF48264">
    <property type="entry name" value="Cytochrome P450"/>
    <property type="match status" value="1"/>
</dbReference>
<dbReference type="Gene3D" id="1.10.630.10">
    <property type="entry name" value="Cytochrome P450"/>
    <property type="match status" value="1"/>
</dbReference>
<dbReference type="GO" id="GO:0004497">
    <property type="term" value="F:monooxygenase activity"/>
    <property type="evidence" value="ECO:0007669"/>
    <property type="project" value="UniProtKB-KW"/>
</dbReference>
<dbReference type="InterPro" id="IPR036396">
    <property type="entry name" value="Cyt_P450_sf"/>
</dbReference>
<accession>A0A291RFC9</accession>
<evidence type="ECO:0000256" key="2">
    <source>
        <dbReference type="ARBA" id="ARBA00010617"/>
    </source>
</evidence>
<keyword evidence="4" id="KW-0560">Oxidoreductase</keyword>